<organism evidence="1 2">
    <name type="scientific">Acaulospora colombiana</name>
    <dbReference type="NCBI Taxonomy" id="27376"/>
    <lineage>
        <taxon>Eukaryota</taxon>
        <taxon>Fungi</taxon>
        <taxon>Fungi incertae sedis</taxon>
        <taxon>Mucoromycota</taxon>
        <taxon>Glomeromycotina</taxon>
        <taxon>Glomeromycetes</taxon>
        <taxon>Diversisporales</taxon>
        <taxon>Acaulosporaceae</taxon>
        <taxon>Acaulospora</taxon>
    </lineage>
</organism>
<proteinExistence type="predicted"/>
<gene>
    <name evidence="1" type="ORF">ACOLOM_LOCUS11252</name>
</gene>
<dbReference type="Proteomes" id="UP000789525">
    <property type="component" value="Unassembled WGS sequence"/>
</dbReference>
<name>A0ACA9PST3_9GLOM</name>
<reference evidence="1" key="1">
    <citation type="submission" date="2021-06" db="EMBL/GenBank/DDBJ databases">
        <authorList>
            <person name="Kallberg Y."/>
            <person name="Tangrot J."/>
            <person name="Rosling A."/>
        </authorList>
    </citation>
    <scope>NUCLEOTIDE SEQUENCE</scope>
    <source>
        <strain evidence="1">CL356</strain>
    </source>
</reference>
<evidence type="ECO:0000313" key="2">
    <source>
        <dbReference type="Proteomes" id="UP000789525"/>
    </source>
</evidence>
<sequence>MANVDEIDDFFQSPIERQSSNLFGEVEQDTFNKTDSKKGKIIHRTENHKRDESSHCLNCDAEINISVFAFCPFCGTNIVSSKDESSLDYDDAGEENDISDRDEEDDTPSTVDKVAFRMAHDAIPDTSKLRLSTGKIVEDVLFEFAKDMDYEHHAHSYIVDYDDEEIKALFTDVEWEELTKDRIGIPSISLDIAEELAKYDKNTLEDLRTAVMTSYFKDGEKYDAHKHHDQEWIQLATRILVDLYENIDSPLTRTQYENGFTVALFGMCIDFFIRDHQLGTDIK</sequence>
<dbReference type="EMBL" id="CAJVPT010039765">
    <property type="protein sequence ID" value="CAG8723661.1"/>
    <property type="molecule type" value="Genomic_DNA"/>
</dbReference>
<accession>A0ACA9PST3</accession>
<evidence type="ECO:0000313" key="1">
    <source>
        <dbReference type="EMBL" id="CAG8723661.1"/>
    </source>
</evidence>
<protein>
    <submittedName>
        <fullName evidence="1">14624_t:CDS:1</fullName>
    </submittedName>
</protein>
<keyword evidence="2" id="KW-1185">Reference proteome</keyword>
<comment type="caution">
    <text evidence="1">The sequence shown here is derived from an EMBL/GenBank/DDBJ whole genome shotgun (WGS) entry which is preliminary data.</text>
</comment>
<feature type="non-terminal residue" evidence="1">
    <location>
        <position position="283"/>
    </location>
</feature>